<feature type="domain" description="N-acetyltransferase" evidence="1">
    <location>
        <begin position="77"/>
        <end position="216"/>
    </location>
</feature>
<keyword evidence="3" id="KW-1185">Reference proteome</keyword>
<dbReference type="SUPFAM" id="SSF55729">
    <property type="entry name" value="Acyl-CoA N-acyltransferases (Nat)"/>
    <property type="match status" value="1"/>
</dbReference>
<protein>
    <recommendedName>
        <fullName evidence="1">N-acetyltransferase domain-containing protein</fullName>
    </recommendedName>
</protein>
<name>A0A165D529_EXIGL</name>
<dbReference type="InterPro" id="IPR052523">
    <property type="entry name" value="Trichothecene_AcTrans"/>
</dbReference>
<dbReference type="InterPro" id="IPR000182">
    <property type="entry name" value="GNAT_dom"/>
</dbReference>
<dbReference type="STRING" id="1314781.A0A165D529"/>
<evidence type="ECO:0000313" key="2">
    <source>
        <dbReference type="EMBL" id="KZV83802.1"/>
    </source>
</evidence>
<dbReference type="PANTHER" id="PTHR42791">
    <property type="entry name" value="GNAT FAMILY ACETYLTRANSFERASE"/>
    <property type="match status" value="1"/>
</dbReference>
<dbReference type="GO" id="GO:0016747">
    <property type="term" value="F:acyltransferase activity, transferring groups other than amino-acyl groups"/>
    <property type="evidence" value="ECO:0007669"/>
    <property type="project" value="InterPro"/>
</dbReference>
<evidence type="ECO:0000313" key="3">
    <source>
        <dbReference type="Proteomes" id="UP000077266"/>
    </source>
</evidence>
<dbReference type="PROSITE" id="PS51186">
    <property type="entry name" value="GNAT"/>
    <property type="match status" value="1"/>
</dbReference>
<organism evidence="2 3">
    <name type="scientific">Exidia glandulosa HHB12029</name>
    <dbReference type="NCBI Taxonomy" id="1314781"/>
    <lineage>
        <taxon>Eukaryota</taxon>
        <taxon>Fungi</taxon>
        <taxon>Dikarya</taxon>
        <taxon>Basidiomycota</taxon>
        <taxon>Agaricomycotina</taxon>
        <taxon>Agaricomycetes</taxon>
        <taxon>Auriculariales</taxon>
        <taxon>Exidiaceae</taxon>
        <taxon>Exidia</taxon>
    </lineage>
</organism>
<dbReference type="InParanoid" id="A0A165D529"/>
<reference evidence="2 3" key="1">
    <citation type="journal article" date="2016" name="Mol. Biol. Evol.">
        <title>Comparative Genomics of Early-Diverging Mushroom-Forming Fungi Provides Insights into the Origins of Lignocellulose Decay Capabilities.</title>
        <authorList>
            <person name="Nagy L.G."/>
            <person name="Riley R."/>
            <person name="Tritt A."/>
            <person name="Adam C."/>
            <person name="Daum C."/>
            <person name="Floudas D."/>
            <person name="Sun H."/>
            <person name="Yadav J.S."/>
            <person name="Pangilinan J."/>
            <person name="Larsson K.H."/>
            <person name="Matsuura K."/>
            <person name="Barry K."/>
            <person name="Labutti K."/>
            <person name="Kuo R."/>
            <person name="Ohm R.A."/>
            <person name="Bhattacharya S.S."/>
            <person name="Shirouzu T."/>
            <person name="Yoshinaga Y."/>
            <person name="Martin F.M."/>
            <person name="Grigoriev I.V."/>
            <person name="Hibbett D.S."/>
        </authorList>
    </citation>
    <scope>NUCLEOTIDE SEQUENCE [LARGE SCALE GENOMIC DNA]</scope>
    <source>
        <strain evidence="2 3">HHB12029</strain>
    </source>
</reference>
<dbReference type="EMBL" id="KV426254">
    <property type="protein sequence ID" value="KZV83802.1"/>
    <property type="molecule type" value="Genomic_DNA"/>
</dbReference>
<dbReference type="OrthoDB" id="4738875at2759"/>
<dbReference type="CDD" id="cd04301">
    <property type="entry name" value="NAT_SF"/>
    <property type="match status" value="1"/>
</dbReference>
<gene>
    <name evidence="2" type="ORF">EXIGLDRAFT_842664</name>
</gene>
<dbReference type="Gene3D" id="3.40.630.30">
    <property type="match status" value="1"/>
</dbReference>
<sequence length="224" mass="24502">MPIHVRRLAPEPASTSDVEEAATWLVDAFKDDPVMPASTGGELHLSVNLWRGFIRAGLVGGEVYVAGVDSEDRVDGVAVWFAPGHGNGFLETDEQLAVWQESFAQYLNEDARKFWEEDFEAVCGVIIDNAAGKEGHHSMWHLQLLGTRPSAQRQGVARALIDHIADKAKDAGMRLETFTKVNVAVYEHLGFVHEGGDGTVTSPHGDVPIYGIFRWPEGRGKSSP</sequence>
<dbReference type="AlphaFoldDB" id="A0A165D529"/>
<dbReference type="InterPro" id="IPR016181">
    <property type="entry name" value="Acyl_CoA_acyltransferase"/>
</dbReference>
<evidence type="ECO:0000259" key="1">
    <source>
        <dbReference type="PROSITE" id="PS51186"/>
    </source>
</evidence>
<dbReference type="Pfam" id="PF13508">
    <property type="entry name" value="Acetyltransf_7"/>
    <property type="match status" value="1"/>
</dbReference>
<proteinExistence type="predicted"/>
<dbReference type="Proteomes" id="UP000077266">
    <property type="component" value="Unassembled WGS sequence"/>
</dbReference>
<dbReference type="PANTHER" id="PTHR42791:SF1">
    <property type="entry name" value="N-ACETYLTRANSFERASE DOMAIN-CONTAINING PROTEIN"/>
    <property type="match status" value="1"/>
</dbReference>
<accession>A0A165D529</accession>